<dbReference type="EMBL" id="LJZO01000007">
    <property type="protein sequence ID" value="ROW01119.1"/>
    <property type="molecule type" value="Genomic_DNA"/>
</dbReference>
<dbReference type="AlphaFoldDB" id="A0A423WCM0"/>
<comment type="caution">
    <text evidence="2">The sequence shown here is derived from an EMBL/GenBank/DDBJ whole genome shotgun (WGS) entry which is preliminary data.</text>
</comment>
<feature type="region of interest" description="Disordered" evidence="1">
    <location>
        <begin position="91"/>
        <end position="120"/>
    </location>
</feature>
<name>A0A423WCM0_CYTCH</name>
<dbReference type="OrthoDB" id="5237728at2759"/>
<feature type="compositionally biased region" description="Basic and acidic residues" evidence="1">
    <location>
        <begin position="108"/>
        <end position="120"/>
    </location>
</feature>
<protein>
    <submittedName>
        <fullName evidence="2">Uncharacterized protein</fullName>
    </submittedName>
</protein>
<reference evidence="2 3" key="1">
    <citation type="submission" date="2015-09" db="EMBL/GenBank/DDBJ databases">
        <title>Host preference determinants of Valsa canker pathogens revealed by comparative genomics.</title>
        <authorList>
            <person name="Yin Z."/>
            <person name="Huang L."/>
        </authorList>
    </citation>
    <scope>NUCLEOTIDE SEQUENCE [LARGE SCALE GENOMIC DNA]</scope>
    <source>
        <strain evidence="2 3">YSFL</strain>
    </source>
</reference>
<evidence type="ECO:0000256" key="1">
    <source>
        <dbReference type="SAM" id="MobiDB-lite"/>
    </source>
</evidence>
<accession>A0A423WCM0</accession>
<gene>
    <name evidence="2" type="ORF">VSDG_02759</name>
</gene>
<keyword evidence="3" id="KW-1185">Reference proteome</keyword>
<organism evidence="2 3">
    <name type="scientific">Cytospora chrysosperma</name>
    <name type="common">Cytospora canker fungus</name>
    <name type="synonym">Sphaeria chrysosperma</name>
    <dbReference type="NCBI Taxonomy" id="252740"/>
    <lineage>
        <taxon>Eukaryota</taxon>
        <taxon>Fungi</taxon>
        <taxon>Dikarya</taxon>
        <taxon>Ascomycota</taxon>
        <taxon>Pezizomycotina</taxon>
        <taxon>Sordariomycetes</taxon>
        <taxon>Sordariomycetidae</taxon>
        <taxon>Diaporthales</taxon>
        <taxon>Cytosporaceae</taxon>
        <taxon>Cytospora</taxon>
    </lineage>
</organism>
<sequence>MASLRGPSYAPSLAVQRLTHMKGLVNPSATTVFPRLNLFNQSQARFKWTLRVTAFEQAMQELYGDAWKERLNNRQMSFVIYHERSREKRRQELQKKASGAWGAPSLEDDNRQPESEWRKKVEKKKADIRCHIAIARDALKKQARRVVLVEMDEDPMPQCSLWQIGIRGNETERYRNAYALRQGEPVALASP</sequence>
<evidence type="ECO:0000313" key="3">
    <source>
        <dbReference type="Proteomes" id="UP000284375"/>
    </source>
</evidence>
<proteinExistence type="predicted"/>
<evidence type="ECO:0000313" key="2">
    <source>
        <dbReference type="EMBL" id="ROW01119.1"/>
    </source>
</evidence>
<dbReference type="Proteomes" id="UP000284375">
    <property type="component" value="Unassembled WGS sequence"/>
</dbReference>